<dbReference type="Gene3D" id="3.40.140.10">
    <property type="entry name" value="Cytidine Deaminase, domain 2"/>
    <property type="match status" value="1"/>
</dbReference>
<sequence>MKITDWPKQERPREKLLAQGAEALSDSELLAIFLRTGIKGCSAIDLARNSLTKFGGLRGLLGASEHDFCQTKGLGQAKFAQLQASLEMSQRFMAEALDKTDAFNSVEQTQSYLIAKLRDQPHEVFAMLLLDSQHRLIKYRPMFYGTIDSASVYPRVLVQQALLDNAAAVILAHNHPSGVAEPSQADKSITKRVIDAFNLMDIKVLDHFVIGDGIAVSFAQRGLM</sequence>
<dbReference type="InterPro" id="IPR037518">
    <property type="entry name" value="MPN"/>
</dbReference>
<comment type="similarity">
    <text evidence="6">Belongs to the UPF0758 family.</text>
</comment>
<keyword evidence="4" id="KW-0862">Zinc</keyword>
<accession>K6ZEU3</accession>
<keyword evidence="5" id="KW-0482">Metalloprotease</keyword>
<evidence type="ECO:0000259" key="7">
    <source>
        <dbReference type="PROSITE" id="PS50249"/>
    </source>
</evidence>
<dbReference type="EMBL" id="BAEO01000065">
    <property type="protein sequence ID" value="GAC21930.1"/>
    <property type="molecule type" value="Genomic_DNA"/>
</dbReference>
<feature type="domain" description="MPN" evidence="7">
    <location>
        <begin position="102"/>
        <end position="224"/>
    </location>
</feature>
<dbReference type="SUPFAM" id="SSF102712">
    <property type="entry name" value="JAB1/MPN domain"/>
    <property type="match status" value="1"/>
</dbReference>
<organism evidence="8 9">
    <name type="scientific">Paraglaciecola arctica BSs20135</name>
    <dbReference type="NCBI Taxonomy" id="493475"/>
    <lineage>
        <taxon>Bacteria</taxon>
        <taxon>Pseudomonadati</taxon>
        <taxon>Pseudomonadota</taxon>
        <taxon>Gammaproteobacteria</taxon>
        <taxon>Alteromonadales</taxon>
        <taxon>Alteromonadaceae</taxon>
        <taxon>Paraglaciecola</taxon>
    </lineage>
</organism>
<evidence type="ECO:0000256" key="3">
    <source>
        <dbReference type="ARBA" id="ARBA00022801"/>
    </source>
</evidence>
<dbReference type="Pfam" id="PF04002">
    <property type="entry name" value="RadC"/>
    <property type="match status" value="1"/>
</dbReference>
<dbReference type="STRING" id="493475.GARC_4995"/>
<dbReference type="NCBIfam" id="TIGR00608">
    <property type="entry name" value="radc"/>
    <property type="match status" value="1"/>
</dbReference>
<dbReference type="OrthoDB" id="9804482at2"/>
<evidence type="ECO:0000313" key="8">
    <source>
        <dbReference type="EMBL" id="GAC21930.1"/>
    </source>
</evidence>
<dbReference type="CDD" id="cd08071">
    <property type="entry name" value="MPN_DUF2466"/>
    <property type="match status" value="1"/>
</dbReference>
<dbReference type="PANTHER" id="PTHR30471">
    <property type="entry name" value="DNA REPAIR PROTEIN RADC"/>
    <property type="match status" value="1"/>
</dbReference>
<dbReference type="GO" id="GO:0006508">
    <property type="term" value="P:proteolysis"/>
    <property type="evidence" value="ECO:0007669"/>
    <property type="project" value="UniProtKB-KW"/>
</dbReference>
<dbReference type="Proteomes" id="UP000006327">
    <property type="component" value="Unassembled WGS sequence"/>
</dbReference>
<dbReference type="GO" id="GO:0046872">
    <property type="term" value="F:metal ion binding"/>
    <property type="evidence" value="ECO:0007669"/>
    <property type="project" value="UniProtKB-KW"/>
</dbReference>
<keyword evidence="2" id="KW-0479">Metal-binding</keyword>
<proteinExistence type="inferred from homology"/>
<evidence type="ECO:0000256" key="1">
    <source>
        <dbReference type="ARBA" id="ARBA00022670"/>
    </source>
</evidence>
<reference evidence="8 9" key="1">
    <citation type="journal article" date="2017" name="Antonie Van Leeuwenhoek">
        <title>Rhizobium rhizosphaerae sp. nov., a novel species isolated from rice rhizosphere.</title>
        <authorList>
            <person name="Zhao J.J."/>
            <person name="Zhang J."/>
            <person name="Zhang R.J."/>
            <person name="Zhang C.W."/>
            <person name="Yin H.Q."/>
            <person name="Zhang X.X."/>
        </authorList>
    </citation>
    <scope>NUCLEOTIDE SEQUENCE [LARGE SCALE GENOMIC DNA]</scope>
    <source>
        <strain evidence="8 9">BSs20135</strain>
    </source>
</reference>
<name>K6ZEU3_9ALTE</name>
<evidence type="ECO:0000256" key="6">
    <source>
        <dbReference type="RuleBase" id="RU003797"/>
    </source>
</evidence>
<dbReference type="InterPro" id="IPR025657">
    <property type="entry name" value="RadC_JAB"/>
</dbReference>
<dbReference type="RefSeq" id="WP_007625407.1">
    <property type="nucleotide sequence ID" value="NZ_BAEO01000065.1"/>
</dbReference>
<dbReference type="NCBIfam" id="NF000642">
    <property type="entry name" value="PRK00024.1"/>
    <property type="match status" value="1"/>
</dbReference>
<dbReference type="Pfam" id="PF20582">
    <property type="entry name" value="UPF0758_N"/>
    <property type="match status" value="1"/>
</dbReference>
<dbReference type="InterPro" id="IPR020891">
    <property type="entry name" value="UPF0758_CS"/>
</dbReference>
<keyword evidence="9" id="KW-1185">Reference proteome</keyword>
<dbReference type="InterPro" id="IPR001405">
    <property type="entry name" value="UPF0758"/>
</dbReference>
<dbReference type="InterPro" id="IPR010994">
    <property type="entry name" value="RuvA_2-like"/>
</dbReference>
<keyword evidence="3" id="KW-0378">Hydrolase</keyword>
<gene>
    <name evidence="8" type="primary">radC</name>
    <name evidence="8" type="ORF">GARC_4995</name>
</gene>
<protein>
    <submittedName>
        <fullName evidence="8">DNA repair protein RadC</fullName>
    </submittedName>
</protein>
<dbReference type="PROSITE" id="PS50249">
    <property type="entry name" value="MPN"/>
    <property type="match status" value="1"/>
</dbReference>
<dbReference type="PROSITE" id="PS01302">
    <property type="entry name" value="UPF0758"/>
    <property type="match status" value="1"/>
</dbReference>
<dbReference type="SUPFAM" id="SSF47781">
    <property type="entry name" value="RuvA domain 2-like"/>
    <property type="match status" value="1"/>
</dbReference>
<dbReference type="AlphaFoldDB" id="K6ZEU3"/>
<dbReference type="InterPro" id="IPR046778">
    <property type="entry name" value="UPF0758_N"/>
</dbReference>
<keyword evidence="1" id="KW-0645">Protease</keyword>
<evidence type="ECO:0000256" key="2">
    <source>
        <dbReference type="ARBA" id="ARBA00022723"/>
    </source>
</evidence>
<evidence type="ECO:0000256" key="5">
    <source>
        <dbReference type="ARBA" id="ARBA00023049"/>
    </source>
</evidence>
<evidence type="ECO:0000256" key="4">
    <source>
        <dbReference type="ARBA" id="ARBA00022833"/>
    </source>
</evidence>
<comment type="caution">
    <text evidence="8">The sequence shown here is derived from an EMBL/GenBank/DDBJ whole genome shotgun (WGS) entry which is preliminary data.</text>
</comment>
<dbReference type="GO" id="GO:0008237">
    <property type="term" value="F:metallopeptidase activity"/>
    <property type="evidence" value="ECO:0007669"/>
    <property type="project" value="UniProtKB-KW"/>
</dbReference>
<dbReference type="PANTHER" id="PTHR30471:SF3">
    <property type="entry name" value="UPF0758 PROTEIN YEES-RELATED"/>
    <property type="match status" value="1"/>
</dbReference>
<dbReference type="eggNOG" id="COG2003">
    <property type="taxonomic scope" value="Bacteria"/>
</dbReference>
<evidence type="ECO:0000313" key="9">
    <source>
        <dbReference type="Proteomes" id="UP000006327"/>
    </source>
</evidence>